<gene>
    <name evidence="3" type="ORF">ADN01_10045</name>
    <name evidence="2" type="ORF">LSAC_03426</name>
</gene>
<feature type="transmembrane region" description="Helical" evidence="1">
    <location>
        <begin position="218"/>
        <end position="238"/>
    </location>
</feature>
<evidence type="ECO:0000256" key="1">
    <source>
        <dbReference type="SAM" id="Phobius"/>
    </source>
</evidence>
<accession>A0A0M8JQK6</accession>
<keyword evidence="1" id="KW-1133">Transmembrane helix</keyword>
<evidence type="ECO:0000313" key="3">
    <source>
        <dbReference type="EMBL" id="KPL81653.1"/>
    </source>
</evidence>
<keyword evidence="1" id="KW-0472">Membrane</keyword>
<proteinExistence type="predicted"/>
<feature type="transmembrane region" description="Helical" evidence="1">
    <location>
        <begin position="190"/>
        <end position="211"/>
    </location>
</feature>
<feature type="transmembrane region" description="Helical" evidence="1">
    <location>
        <begin position="166"/>
        <end position="184"/>
    </location>
</feature>
<reference evidence="3 4" key="2">
    <citation type="submission" date="2015-07" db="EMBL/GenBank/DDBJ databases">
        <title>Genome sequence of Levilinea saccharolytica DSM 16555.</title>
        <authorList>
            <person name="Hemp J."/>
            <person name="Ward L.M."/>
            <person name="Pace L.A."/>
            <person name="Fischer W.W."/>
        </authorList>
    </citation>
    <scope>NUCLEOTIDE SEQUENCE [LARGE SCALE GENOMIC DNA]</scope>
    <source>
        <strain evidence="3 4">KIBI-1</strain>
    </source>
</reference>
<dbReference type="STRING" id="229921.ADN01_10045"/>
<feature type="transmembrane region" description="Helical" evidence="1">
    <location>
        <begin position="100"/>
        <end position="119"/>
    </location>
</feature>
<evidence type="ECO:0000313" key="2">
    <source>
        <dbReference type="EMBL" id="GAP19522.1"/>
    </source>
</evidence>
<dbReference type="Proteomes" id="UP000050501">
    <property type="component" value="Unassembled WGS sequence"/>
</dbReference>
<feature type="transmembrane region" description="Helical" evidence="1">
    <location>
        <begin position="6"/>
        <end position="28"/>
    </location>
</feature>
<dbReference type="GO" id="GO:0016779">
    <property type="term" value="F:nucleotidyltransferase activity"/>
    <property type="evidence" value="ECO:0007669"/>
    <property type="project" value="UniProtKB-KW"/>
</dbReference>
<dbReference type="EMBL" id="DF967975">
    <property type="protein sequence ID" value="GAP19522.1"/>
    <property type="molecule type" value="Genomic_DNA"/>
</dbReference>
<dbReference type="InterPro" id="IPR037997">
    <property type="entry name" value="Dgk1-like"/>
</dbReference>
<keyword evidence="1" id="KW-0812">Transmembrane</keyword>
<keyword evidence="2" id="KW-0808">Transferase</keyword>
<dbReference type="PANTHER" id="PTHR31303">
    <property type="entry name" value="CTP-DEPENDENT DIACYLGLYCEROL KINASE 1"/>
    <property type="match status" value="1"/>
</dbReference>
<organism evidence="2">
    <name type="scientific">Levilinea saccharolytica</name>
    <dbReference type="NCBI Taxonomy" id="229921"/>
    <lineage>
        <taxon>Bacteria</taxon>
        <taxon>Bacillati</taxon>
        <taxon>Chloroflexota</taxon>
        <taxon>Anaerolineae</taxon>
        <taxon>Anaerolineales</taxon>
        <taxon>Anaerolineaceae</taxon>
        <taxon>Levilinea</taxon>
    </lineage>
</organism>
<protein>
    <submittedName>
        <fullName evidence="2">Cytidylyltransferase family</fullName>
    </submittedName>
</protein>
<dbReference type="GO" id="GO:0004143">
    <property type="term" value="F:ATP-dependent diacylglycerol kinase activity"/>
    <property type="evidence" value="ECO:0007669"/>
    <property type="project" value="InterPro"/>
</dbReference>
<dbReference type="PANTHER" id="PTHR31303:SF1">
    <property type="entry name" value="CTP-DEPENDENT DIACYLGLYCEROL KINASE 1"/>
    <property type="match status" value="1"/>
</dbReference>
<keyword evidence="2" id="KW-0548">Nucleotidyltransferase</keyword>
<dbReference type="AlphaFoldDB" id="A0A0M8JQK6"/>
<reference evidence="2" key="1">
    <citation type="journal article" date="2015" name="Genome Announc.">
        <title>Draft Genome Sequences of Anaerolinea thermolimosa IMO-1, Bellilinea caldifistulae GOMI-1, Leptolinea tardivitalis YMTK-2, Levilinea saccharolytica KIBI-1, Longilinea arvoryzae KOME-1, Previously Described as Members of the Class Anaerolineae (Chloroflexi).</title>
        <authorList>
            <person name="Matsuura N."/>
            <person name="Tourlousse M.D."/>
            <person name="Ohashi A."/>
            <person name="Hugenholtz P."/>
            <person name="Sekiguchi Y."/>
        </authorList>
    </citation>
    <scope>NUCLEOTIDE SEQUENCE</scope>
    <source>
        <strain evidence="2">KIBI-1</strain>
    </source>
</reference>
<keyword evidence="4" id="KW-1185">Reference proteome</keyword>
<dbReference type="EMBL" id="LGCM01000037">
    <property type="protein sequence ID" value="KPL81653.1"/>
    <property type="molecule type" value="Genomic_DNA"/>
</dbReference>
<feature type="transmembrane region" description="Helical" evidence="1">
    <location>
        <begin position="58"/>
        <end position="79"/>
    </location>
</feature>
<evidence type="ECO:0000313" key="4">
    <source>
        <dbReference type="Proteomes" id="UP000050501"/>
    </source>
</evidence>
<feature type="transmembrane region" description="Helical" evidence="1">
    <location>
        <begin position="125"/>
        <end position="145"/>
    </location>
</feature>
<dbReference type="RefSeq" id="WP_062419792.1">
    <property type="nucleotide sequence ID" value="NZ_BBXZ01000180.1"/>
</dbReference>
<name>A0A0M8JQK6_9CHLR</name>
<sequence length="240" mass="26371">MLPDWIGMGCYFGFLIALGLPVILLKAYVKLPFEITRKLYHLLITLSIFPLVKCFTTWYMAVLTVFLLAAIAYPALVLAEKTAWFQRIAVERKGGEFRSSLLIVQGAMAVLLFVFWGLLGESWKFIAVVAVLAWGLGDAAAALVGKSIGRRRIQHPRIQGTKTYEGTFAMYITAGLTIFITLLVEVNQPWLASLTVAALVAPICALVELFSSRGMDTLTVPLSAAFAMLPLMSLFAYLGI</sequence>